<dbReference type="RefSeq" id="WP_121807567.1">
    <property type="nucleotide sequence ID" value="NZ_RDBE01000010.1"/>
</dbReference>
<keyword evidence="3" id="KW-1185">Reference proteome</keyword>
<gene>
    <name evidence="2" type="ORF">D9V37_18395</name>
</gene>
<dbReference type="AlphaFoldDB" id="A0A3L8NY43"/>
<evidence type="ECO:0000313" key="2">
    <source>
        <dbReference type="EMBL" id="RLV48060.1"/>
    </source>
</evidence>
<reference evidence="2 3" key="1">
    <citation type="submission" date="2018-10" db="EMBL/GenBank/DDBJ databases">
        <title>Marmoricola sp. 4Q3S-7 whole genome shotgun sequence.</title>
        <authorList>
            <person name="Li F."/>
        </authorList>
    </citation>
    <scope>NUCLEOTIDE SEQUENCE [LARGE SCALE GENOMIC DNA]</scope>
    <source>
        <strain evidence="2 3">4Q3S-7</strain>
    </source>
</reference>
<dbReference type="PANTHER" id="PTHR48079">
    <property type="entry name" value="PROTEIN YEEZ"/>
    <property type="match status" value="1"/>
</dbReference>
<proteinExistence type="predicted"/>
<feature type="domain" description="NAD-dependent epimerase/dehydratase" evidence="1">
    <location>
        <begin position="4"/>
        <end position="229"/>
    </location>
</feature>
<dbReference type="GO" id="GO:0004029">
    <property type="term" value="F:aldehyde dehydrogenase (NAD+) activity"/>
    <property type="evidence" value="ECO:0007669"/>
    <property type="project" value="TreeGrafter"/>
</dbReference>
<dbReference type="EMBL" id="RDBE01000010">
    <property type="protein sequence ID" value="RLV48060.1"/>
    <property type="molecule type" value="Genomic_DNA"/>
</dbReference>
<comment type="caution">
    <text evidence="2">The sequence shown here is derived from an EMBL/GenBank/DDBJ whole genome shotgun (WGS) entry which is preliminary data.</text>
</comment>
<dbReference type="Proteomes" id="UP000281708">
    <property type="component" value="Unassembled WGS sequence"/>
</dbReference>
<sequence length="326" mass="34855">MERVVVTGGTGFVGAHVAARLMRDDEHEVLVTVRTPEQEQVAIALAKRGGVNPDIVDELEVEVADLGSEEGWADAFEDADYVVHAASPSVDGVRRVLAAAREAGVRRVVLVSCFGAVAYGQPERSAPFTEADWTDVDGAGVTESQRTSTLAERAAWDAVGAEGLELVVLAPVTLWGPVLSKEPPLTGRIALTMLKGGLPFVGPVRSNLLDVRDLADLALRAMTHPDAAGRRFVATSGEPVALSAVAKQMGVRSVKVPRWASRKDAPELVELAETMGDPRPADASVAQRLLGWQPRPVEKTVRDTASSLRDLGLLSPSFEESLREFR</sequence>
<name>A0A3L8NY43_9ACTN</name>
<dbReference type="OrthoDB" id="9778052at2"/>
<accession>A0A3L8NY43</accession>
<protein>
    <submittedName>
        <fullName evidence="2">NAD-dependent epimerase/dehydratase family protein</fullName>
    </submittedName>
</protein>
<dbReference type="Pfam" id="PF01370">
    <property type="entry name" value="Epimerase"/>
    <property type="match status" value="1"/>
</dbReference>
<organism evidence="2 3">
    <name type="scientific">Nocardioides mangrovicus</name>
    <dbReference type="NCBI Taxonomy" id="2478913"/>
    <lineage>
        <taxon>Bacteria</taxon>
        <taxon>Bacillati</taxon>
        <taxon>Actinomycetota</taxon>
        <taxon>Actinomycetes</taxon>
        <taxon>Propionibacteriales</taxon>
        <taxon>Nocardioidaceae</taxon>
        <taxon>Nocardioides</taxon>
    </lineage>
</organism>
<dbReference type="InterPro" id="IPR051783">
    <property type="entry name" value="NAD(P)-dependent_oxidoreduct"/>
</dbReference>
<dbReference type="SUPFAM" id="SSF51735">
    <property type="entry name" value="NAD(P)-binding Rossmann-fold domains"/>
    <property type="match status" value="1"/>
</dbReference>
<dbReference type="PANTHER" id="PTHR48079:SF6">
    <property type="entry name" value="NAD(P)-BINDING DOMAIN-CONTAINING PROTEIN-RELATED"/>
    <property type="match status" value="1"/>
</dbReference>
<dbReference type="InterPro" id="IPR001509">
    <property type="entry name" value="Epimerase_deHydtase"/>
</dbReference>
<dbReference type="GO" id="GO:0005737">
    <property type="term" value="C:cytoplasm"/>
    <property type="evidence" value="ECO:0007669"/>
    <property type="project" value="TreeGrafter"/>
</dbReference>
<dbReference type="Gene3D" id="3.40.50.720">
    <property type="entry name" value="NAD(P)-binding Rossmann-like Domain"/>
    <property type="match status" value="1"/>
</dbReference>
<evidence type="ECO:0000313" key="3">
    <source>
        <dbReference type="Proteomes" id="UP000281708"/>
    </source>
</evidence>
<dbReference type="InterPro" id="IPR036291">
    <property type="entry name" value="NAD(P)-bd_dom_sf"/>
</dbReference>
<evidence type="ECO:0000259" key="1">
    <source>
        <dbReference type="Pfam" id="PF01370"/>
    </source>
</evidence>